<dbReference type="Gene3D" id="3.40.50.850">
    <property type="entry name" value="Isochorismatase-like"/>
    <property type="match status" value="1"/>
</dbReference>
<protein>
    <submittedName>
        <fullName evidence="2">Isochorismatase family protein</fullName>
    </submittedName>
</protein>
<dbReference type="RefSeq" id="WP_133195563.1">
    <property type="nucleotide sequence ID" value="NZ_JBHUCW010000009.1"/>
</dbReference>
<dbReference type="SUPFAM" id="SSF52499">
    <property type="entry name" value="Isochorismatase-like hydrolases"/>
    <property type="match status" value="1"/>
</dbReference>
<dbReference type="PANTHER" id="PTHR14119:SF3">
    <property type="entry name" value="ISOCHORISMATASE DOMAIN-CONTAINING PROTEIN 2"/>
    <property type="match status" value="1"/>
</dbReference>
<sequence>MLHTLEASVVVLVDLQTRLMPAIHEGAVVVAQAARLGRIAQLLNVPIIGTEQSPQRLGENAENIKSLCSNTVVKDHFDATAEGLVGALPQGRTRIIVAGCEAHVCVLQTVIGLLSHGLQVTLVKDAIGSRKTSDRDAAIDRLARAGAEVSTVEMVAFEWLRSSQHPQFRDVLQLIK</sequence>
<dbReference type="AlphaFoldDB" id="A0A4R5M9D8"/>
<evidence type="ECO:0000313" key="2">
    <source>
        <dbReference type="EMBL" id="TDG23193.1"/>
    </source>
</evidence>
<evidence type="ECO:0000313" key="3">
    <source>
        <dbReference type="Proteomes" id="UP000295722"/>
    </source>
</evidence>
<organism evidence="2 3">
    <name type="scientific">Paraburkholderia silviterrae</name>
    <dbReference type="NCBI Taxonomy" id="2528715"/>
    <lineage>
        <taxon>Bacteria</taxon>
        <taxon>Pseudomonadati</taxon>
        <taxon>Pseudomonadota</taxon>
        <taxon>Betaproteobacteria</taxon>
        <taxon>Burkholderiales</taxon>
        <taxon>Burkholderiaceae</taxon>
        <taxon>Paraburkholderia</taxon>
    </lineage>
</organism>
<dbReference type="Proteomes" id="UP000295722">
    <property type="component" value="Unassembled WGS sequence"/>
</dbReference>
<feature type="domain" description="Isochorismatase-like" evidence="1">
    <location>
        <begin position="9"/>
        <end position="153"/>
    </location>
</feature>
<dbReference type="PANTHER" id="PTHR14119">
    <property type="entry name" value="HYDROLASE"/>
    <property type="match status" value="1"/>
</dbReference>
<gene>
    <name evidence="2" type="ORF">EYW47_14755</name>
</gene>
<dbReference type="InterPro" id="IPR036380">
    <property type="entry name" value="Isochorismatase-like_sf"/>
</dbReference>
<dbReference type="Pfam" id="PF00857">
    <property type="entry name" value="Isochorismatase"/>
    <property type="match status" value="1"/>
</dbReference>
<dbReference type="EMBL" id="SMRP01000006">
    <property type="protein sequence ID" value="TDG23193.1"/>
    <property type="molecule type" value="Genomic_DNA"/>
</dbReference>
<dbReference type="InterPro" id="IPR050993">
    <property type="entry name" value="Isochorismatase_domain"/>
</dbReference>
<dbReference type="OrthoDB" id="9796958at2"/>
<accession>A0A4R5M9D8</accession>
<dbReference type="InterPro" id="IPR000868">
    <property type="entry name" value="Isochorismatase-like_dom"/>
</dbReference>
<evidence type="ECO:0000259" key="1">
    <source>
        <dbReference type="Pfam" id="PF00857"/>
    </source>
</evidence>
<keyword evidence="3" id="KW-1185">Reference proteome</keyword>
<proteinExistence type="predicted"/>
<comment type="caution">
    <text evidence="2">The sequence shown here is derived from an EMBL/GenBank/DDBJ whole genome shotgun (WGS) entry which is preliminary data.</text>
</comment>
<reference evidence="2 3" key="1">
    <citation type="submission" date="2019-03" db="EMBL/GenBank/DDBJ databases">
        <title>Paraburkholderia sp. 4M-K11, isolated from subtropical forest soil.</title>
        <authorList>
            <person name="Gao Z.-H."/>
            <person name="Qiu L.-H."/>
        </authorList>
    </citation>
    <scope>NUCLEOTIDE SEQUENCE [LARGE SCALE GENOMIC DNA]</scope>
    <source>
        <strain evidence="2 3">4M-K11</strain>
    </source>
</reference>
<name>A0A4R5M9D8_9BURK</name>